<feature type="domain" description="Flagellar Assembly Protein A N-terminal region" evidence="1">
    <location>
        <begin position="17"/>
        <end position="190"/>
    </location>
</feature>
<evidence type="ECO:0000313" key="3">
    <source>
        <dbReference type="Proteomes" id="UP001314903"/>
    </source>
</evidence>
<dbReference type="InterPro" id="IPR046865">
    <property type="entry name" value="FapA_b_solenoid"/>
</dbReference>
<proteinExistence type="predicted"/>
<dbReference type="RefSeq" id="WP_209658448.1">
    <property type="nucleotide sequence ID" value="NZ_JAGGLI010000001.1"/>
</dbReference>
<reference evidence="2 3" key="1">
    <citation type="submission" date="2021-03" db="EMBL/GenBank/DDBJ databases">
        <title>Genomic Encyclopedia of Type Strains, Phase IV (KMG-IV): sequencing the most valuable type-strain genomes for metagenomic binning, comparative biology and taxonomic classification.</title>
        <authorList>
            <person name="Goeker M."/>
        </authorList>
    </citation>
    <scope>NUCLEOTIDE SEQUENCE [LARGE SCALE GENOMIC DNA]</scope>
    <source>
        <strain evidence="2 3">DSM 27512</strain>
    </source>
</reference>
<name>A0ABS4KF85_9FIRM</name>
<dbReference type="EMBL" id="JAGGLI010000001">
    <property type="protein sequence ID" value="MBP2026426.1"/>
    <property type="molecule type" value="Genomic_DNA"/>
</dbReference>
<dbReference type="InterPro" id="IPR005646">
    <property type="entry name" value="FapA"/>
</dbReference>
<keyword evidence="3" id="KW-1185">Reference proteome</keyword>
<dbReference type="Pfam" id="PF03961">
    <property type="entry name" value="FapA"/>
    <property type="match status" value="1"/>
</dbReference>
<protein>
    <submittedName>
        <fullName evidence="2">Uncharacterized protein (DUF342 family)</fullName>
    </submittedName>
</protein>
<dbReference type="PANTHER" id="PTHR38032:SF1">
    <property type="entry name" value="RNA-BINDING PROTEIN KHPB N-TERMINAL DOMAIN-CONTAINING PROTEIN"/>
    <property type="match status" value="1"/>
</dbReference>
<dbReference type="Proteomes" id="UP001314903">
    <property type="component" value="Unassembled WGS sequence"/>
</dbReference>
<gene>
    <name evidence="2" type="ORF">J2Z35_000215</name>
</gene>
<evidence type="ECO:0000313" key="2">
    <source>
        <dbReference type="EMBL" id="MBP2026426.1"/>
    </source>
</evidence>
<sequence>MFKMISFEKLLREYKLSLKVTADFMKAYLEILESPEEIESKSDFPSFDEIMEFLSDNEISYGIIESSIKDMQTKRISQTSILIAEGIKPENGEDGYISFTHRVKSSISLNQDEKGNINFKELNWFIEVKEGEVLARKVNPTEGLSGKNIKNQEIEAVKGKEAVFKYGKNVQESDEHDTLIASKSGRLEYEGDKIQINEVLTIKGSVDTSTGNIRFSGDVNIQGDIKTGFEVECLGSLEVMGVIEASNVHVGKDLVVKGGIQGNARSKVEVGGKLICRFIENAMVYTKGDIITDFIVHSNVSCGENLTVKGKKGLIVGGEIRVKNEISAQVIGSYMGTKTSLEVGLDPADKTKLETYKEELDSYQRKTREIHPNIETGKQMLQRGLMDNVRRVSFIKMLEEYNKILQSTNMVELEIQKIERTLIEAKTGVLKIKEKIYPGTKISIGRHTRFIKDEIGNCTMFIDNNDITVRKG</sequence>
<organism evidence="2 3">
    <name type="scientific">Acetoanaerobium pronyense</name>
    <dbReference type="NCBI Taxonomy" id="1482736"/>
    <lineage>
        <taxon>Bacteria</taxon>
        <taxon>Bacillati</taxon>
        <taxon>Bacillota</taxon>
        <taxon>Clostridia</taxon>
        <taxon>Peptostreptococcales</taxon>
        <taxon>Filifactoraceae</taxon>
        <taxon>Acetoanaerobium</taxon>
    </lineage>
</organism>
<dbReference type="PANTHER" id="PTHR38032">
    <property type="entry name" value="POLYMERASE-RELATED"/>
    <property type="match status" value="1"/>
</dbReference>
<dbReference type="InterPro" id="IPR046866">
    <property type="entry name" value="FapA_N"/>
</dbReference>
<comment type="caution">
    <text evidence="2">The sequence shown here is derived from an EMBL/GenBank/DDBJ whole genome shotgun (WGS) entry which is preliminary data.</text>
</comment>
<accession>A0ABS4KF85</accession>
<dbReference type="Pfam" id="PF20250">
    <property type="entry name" value="FapA_N"/>
    <property type="match status" value="1"/>
</dbReference>
<evidence type="ECO:0000259" key="1">
    <source>
        <dbReference type="Pfam" id="PF20250"/>
    </source>
</evidence>